<gene>
    <name evidence="1" type="ORF">ACFQZP_44670</name>
</gene>
<dbReference type="Proteomes" id="UP001596957">
    <property type="component" value="Unassembled WGS sequence"/>
</dbReference>
<comment type="caution">
    <text evidence="1">The sequence shown here is derived from an EMBL/GenBank/DDBJ whole genome shotgun (WGS) entry which is preliminary data.</text>
</comment>
<organism evidence="1 2">
    <name type="scientific">Streptomyces lutosisoli</name>
    <dbReference type="NCBI Taxonomy" id="2665721"/>
    <lineage>
        <taxon>Bacteria</taxon>
        <taxon>Bacillati</taxon>
        <taxon>Actinomycetota</taxon>
        <taxon>Actinomycetes</taxon>
        <taxon>Kitasatosporales</taxon>
        <taxon>Streptomycetaceae</taxon>
        <taxon>Streptomyces</taxon>
    </lineage>
</organism>
<protein>
    <submittedName>
        <fullName evidence="1">Uncharacterized protein</fullName>
    </submittedName>
</protein>
<dbReference type="RefSeq" id="WP_381253207.1">
    <property type="nucleotide sequence ID" value="NZ_JBHTBI010000009.1"/>
</dbReference>
<evidence type="ECO:0000313" key="1">
    <source>
        <dbReference type="EMBL" id="MFD0288579.1"/>
    </source>
</evidence>
<dbReference type="EMBL" id="JBHTEC010000008">
    <property type="protein sequence ID" value="MFD0288579.1"/>
    <property type="molecule type" value="Genomic_DNA"/>
</dbReference>
<reference evidence="2" key="1">
    <citation type="journal article" date="2019" name="Int. J. Syst. Evol. Microbiol.">
        <title>The Global Catalogue of Microorganisms (GCM) 10K type strain sequencing project: providing services to taxonomists for standard genome sequencing and annotation.</title>
        <authorList>
            <consortium name="The Broad Institute Genomics Platform"/>
            <consortium name="The Broad Institute Genome Sequencing Center for Infectious Disease"/>
            <person name="Wu L."/>
            <person name="Ma J."/>
        </authorList>
    </citation>
    <scope>NUCLEOTIDE SEQUENCE [LARGE SCALE GENOMIC DNA]</scope>
    <source>
        <strain evidence="2">CGMCC 4.7198</strain>
    </source>
</reference>
<accession>A0ABW2VX57</accession>
<sequence>MIATASPVTGAAAAPVLGGLMGMLMLGIGEVSGAEPAVFPGPAAPDIPAIWC</sequence>
<name>A0ABW2VX57_9ACTN</name>
<proteinExistence type="predicted"/>
<evidence type="ECO:0000313" key="2">
    <source>
        <dbReference type="Proteomes" id="UP001596957"/>
    </source>
</evidence>
<keyword evidence="2" id="KW-1185">Reference proteome</keyword>